<evidence type="ECO:0000256" key="1">
    <source>
        <dbReference type="SAM" id="Phobius"/>
    </source>
</evidence>
<dbReference type="KEGG" id="kcm:ABWK59_06315"/>
<reference evidence="2" key="1">
    <citation type="submission" date="2024-06" db="EMBL/GenBank/DDBJ databases">
        <title>The genome sequences of Kitasatospora sp. strain HUAS MG31.</title>
        <authorList>
            <person name="Mo P."/>
        </authorList>
    </citation>
    <scope>NUCLEOTIDE SEQUENCE</scope>
    <source>
        <strain evidence="2">HUAS MG31</strain>
    </source>
</reference>
<dbReference type="PANTHER" id="PTHR12697">
    <property type="entry name" value="PBS LYASE HEAT-LIKE PROTEIN"/>
    <property type="match status" value="1"/>
</dbReference>
<keyword evidence="1" id="KW-1133">Transmembrane helix</keyword>
<dbReference type="Gene3D" id="1.25.10.10">
    <property type="entry name" value="Leucine-rich Repeat Variant"/>
    <property type="match status" value="2"/>
</dbReference>
<keyword evidence="1" id="KW-0812">Transmembrane</keyword>
<dbReference type="InterPro" id="IPR004155">
    <property type="entry name" value="PBS_lyase_HEAT"/>
</dbReference>
<accession>A0AAU8JQK2</accession>
<evidence type="ECO:0000313" key="2">
    <source>
        <dbReference type="EMBL" id="XCM78566.1"/>
    </source>
</evidence>
<feature type="transmembrane region" description="Helical" evidence="1">
    <location>
        <begin position="12"/>
        <end position="31"/>
    </location>
</feature>
<proteinExistence type="predicted"/>
<dbReference type="RefSeq" id="WP_354638557.1">
    <property type="nucleotide sequence ID" value="NZ_CP159872.1"/>
</dbReference>
<protein>
    <submittedName>
        <fullName evidence="2">HEAT repeat domain-containing protein</fullName>
    </submittedName>
</protein>
<name>A0AAU8JQK2_9ACTN</name>
<dbReference type="SMART" id="SM00567">
    <property type="entry name" value="EZ_HEAT"/>
    <property type="match status" value="4"/>
</dbReference>
<dbReference type="EMBL" id="CP159872">
    <property type="protein sequence ID" value="XCM78566.1"/>
    <property type="molecule type" value="Genomic_DNA"/>
</dbReference>
<dbReference type="PANTHER" id="PTHR12697:SF5">
    <property type="entry name" value="DEOXYHYPUSINE HYDROXYLASE"/>
    <property type="match status" value="1"/>
</dbReference>
<dbReference type="InterPro" id="IPR016024">
    <property type="entry name" value="ARM-type_fold"/>
</dbReference>
<gene>
    <name evidence="2" type="ORF">ABWK59_06315</name>
</gene>
<dbReference type="InterPro" id="IPR011989">
    <property type="entry name" value="ARM-like"/>
</dbReference>
<keyword evidence="1" id="KW-0472">Membrane</keyword>
<sequence>MTGRGIVNDGLQVLAGSAVVLLVLLVCVRAVRRERERRRERAAEPLRVLLLEFLCAEGDEDAGSLRALSALDDRSWAAVEPTARAILAKVSGQARASLVGLFEQRGVATRAMADLRRRGPVRKGRAAEVLGLLRHRAAAPRLRVLLSDADSEVRTVAARALGHIGDPADVPDLLACLHGPHPVPPAVVLQALTAFGAAGHDQIATGLDDAEPLVRAVTVEALGATGGVGWTTSVAAALRADPHLEVRIRAARALGALGTPAGLEPLLHAVRPGQPESLRAVAARALGRLGASCAAPRLGELLDDPVHRVAATAARALLHVGPAGRDELRRAADGARGGRAAAHARAALAEAAIGEGGAHSAAGRAAVGP</sequence>
<organism evidence="2">
    <name type="scientific">Kitasatospora camelliae</name>
    <dbReference type="NCBI Taxonomy" id="3156397"/>
    <lineage>
        <taxon>Bacteria</taxon>
        <taxon>Bacillati</taxon>
        <taxon>Actinomycetota</taxon>
        <taxon>Actinomycetes</taxon>
        <taxon>Kitasatosporales</taxon>
        <taxon>Streptomycetaceae</taxon>
        <taxon>Kitasatospora</taxon>
    </lineage>
</organism>
<dbReference type="Pfam" id="PF13646">
    <property type="entry name" value="HEAT_2"/>
    <property type="match status" value="2"/>
</dbReference>
<dbReference type="AlphaFoldDB" id="A0AAU8JQK2"/>
<dbReference type="SUPFAM" id="SSF48371">
    <property type="entry name" value="ARM repeat"/>
    <property type="match status" value="1"/>
</dbReference>
<dbReference type="GO" id="GO:0016491">
    <property type="term" value="F:oxidoreductase activity"/>
    <property type="evidence" value="ECO:0007669"/>
    <property type="project" value="TreeGrafter"/>
</dbReference>